<dbReference type="SUPFAM" id="SSF63829">
    <property type="entry name" value="Calcium-dependent phosphotriesterase"/>
    <property type="match status" value="1"/>
</dbReference>
<dbReference type="PROSITE" id="PS51257">
    <property type="entry name" value="PROKAR_LIPOPROTEIN"/>
    <property type="match status" value="1"/>
</dbReference>
<dbReference type="Proteomes" id="UP000544872">
    <property type="component" value="Unassembled WGS sequence"/>
</dbReference>
<accession>A0A7X0DK66</accession>
<keyword evidence="4" id="KW-1185">Reference proteome</keyword>
<evidence type="ECO:0000313" key="4">
    <source>
        <dbReference type="Proteomes" id="UP000544872"/>
    </source>
</evidence>
<gene>
    <name evidence="3" type="ORF">FHS48_000016</name>
</gene>
<dbReference type="InterPro" id="IPR027372">
    <property type="entry name" value="Phytase-like_dom"/>
</dbReference>
<evidence type="ECO:0000256" key="1">
    <source>
        <dbReference type="SAM" id="SignalP"/>
    </source>
</evidence>
<feature type="chain" id="PRO_5030511415" description="Phytase-like domain-containing protein" evidence="1">
    <location>
        <begin position="35"/>
        <end position="364"/>
    </location>
</feature>
<dbReference type="EMBL" id="JACIIX010000001">
    <property type="protein sequence ID" value="MBB6208635.1"/>
    <property type="molecule type" value="Genomic_DNA"/>
</dbReference>
<protein>
    <recommendedName>
        <fullName evidence="2">Phytase-like domain-containing protein</fullName>
    </recommendedName>
</protein>
<feature type="domain" description="Phytase-like" evidence="2">
    <location>
        <begin position="78"/>
        <end position="342"/>
    </location>
</feature>
<proteinExistence type="predicted"/>
<evidence type="ECO:0000259" key="2">
    <source>
        <dbReference type="Pfam" id="PF13449"/>
    </source>
</evidence>
<dbReference type="Pfam" id="PF13449">
    <property type="entry name" value="Phytase-like"/>
    <property type="match status" value="1"/>
</dbReference>
<evidence type="ECO:0000313" key="3">
    <source>
        <dbReference type="EMBL" id="MBB6208635.1"/>
    </source>
</evidence>
<keyword evidence="1" id="KW-0732">Signal</keyword>
<dbReference type="RefSeq" id="WP_184259737.1">
    <property type="nucleotide sequence ID" value="NZ_JACIIX010000001.1"/>
</dbReference>
<reference evidence="3 4" key="1">
    <citation type="submission" date="2020-08" db="EMBL/GenBank/DDBJ databases">
        <title>Genomic Encyclopedia of Type Strains, Phase IV (KMG-IV): sequencing the most valuable type-strain genomes for metagenomic binning, comparative biology and taxonomic classification.</title>
        <authorList>
            <person name="Goeker M."/>
        </authorList>
    </citation>
    <scope>NUCLEOTIDE SEQUENCE [LARGE SCALE GENOMIC DNA]</scope>
    <source>
        <strain evidence="3 4">DSM 11590</strain>
    </source>
</reference>
<name>A0A7X0DK66_NOVIT</name>
<feature type="signal peptide" evidence="1">
    <location>
        <begin position="1"/>
        <end position="34"/>
    </location>
</feature>
<sequence length="364" mass="39407">MPLCPPRPHRLRALAHLLTVMACGLTLSSFSGCALPTSLAPRPATQPWEARATVPVVNALRPDDPPGRGWDLHHPSLRFGGLSGITLPPPLPADPPGRQALLAVSDRGALVRFFLRADGSPDPETLPVVTPLTGPDLQPVLRNDLRDAEEITALPDGTLLISFEQKHRLWAYGPDPATPPVPVPLPDDFGTVPNNRGIEAMAVHPDGRLLLVQEDHITGPNGTDELRGWVGTPEPGAPLHYRWKSRRIAASGSFDVSGATVLPSGAVLLVERDWDFPLTFITRVRRLGPSVWEDSNGVLDGPEVFRLSTPDLQENYESVVVLPAASGADADRRVLILSDNNFLNMQKTLLLDIGRSADLDGSWR</sequence>
<dbReference type="AlphaFoldDB" id="A0A7X0DK66"/>
<comment type="caution">
    <text evidence="3">The sequence shown here is derived from an EMBL/GenBank/DDBJ whole genome shotgun (WGS) entry which is preliminary data.</text>
</comment>
<organism evidence="3 4">
    <name type="scientific">Novispirillum itersonii</name>
    <name type="common">Aquaspirillum itersonii</name>
    <dbReference type="NCBI Taxonomy" id="189"/>
    <lineage>
        <taxon>Bacteria</taxon>
        <taxon>Pseudomonadati</taxon>
        <taxon>Pseudomonadota</taxon>
        <taxon>Alphaproteobacteria</taxon>
        <taxon>Rhodospirillales</taxon>
        <taxon>Novispirillaceae</taxon>
        <taxon>Novispirillum</taxon>
    </lineage>
</organism>